<dbReference type="PANTHER" id="PTHR24412:SF441">
    <property type="entry name" value="KELCH-LIKE PROTEIN 28"/>
    <property type="match status" value="1"/>
</dbReference>
<dbReference type="Pfam" id="PF24681">
    <property type="entry name" value="Kelch_KLHDC2_KLHL20_DRC7"/>
    <property type="match status" value="1"/>
</dbReference>
<comment type="caution">
    <text evidence="3">The sequence shown here is derived from an EMBL/GenBank/DDBJ whole genome shotgun (WGS) entry which is preliminary data.</text>
</comment>
<dbReference type="InterPro" id="IPR015915">
    <property type="entry name" value="Kelch-typ_b-propeller"/>
</dbReference>
<keyword evidence="2" id="KW-0677">Repeat</keyword>
<reference evidence="3 4" key="1">
    <citation type="submission" date="2021-01" db="EMBL/GenBank/DDBJ databases">
        <title>Whole genome shotgun sequence of Actinoplanes deccanensis NBRC 13994.</title>
        <authorList>
            <person name="Komaki H."/>
            <person name="Tamura T."/>
        </authorList>
    </citation>
    <scope>NUCLEOTIDE SEQUENCE [LARGE SCALE GENOMIC DNA]</scope>
    <source>
        <strain evidence="3 4">NBRC 13994</strain>
    </source>
</reference>
<evidence type="ECO:0000313" key="4">
    <source>
        <dbReference type="Proteomes" id="UP000609879"/>
    </source>
</evidence>
<protein>
    <recommendedName>
        <fullName evidence="5">Galactose oxidase</fullName>
    </recommendedName>
</protein>
<dbReference type="Gene3D" id="2.120.10.80">
    <property type="entry name" value="Kelch-type beta propeller"/>
    <property type="match status" value="2"/>
</dbReference>
<sequence>MVERWVRRPPLTVARGGLIDAVLKVPYAIGGFTTDFAQEVGAVERLGRLGGPWTPVAPMPTARGNASATAAGERIYVLGGFVGGKTVDVVEVFEDGIWHTGRPLPAARGAAAAATVDGRIYVAGGFDEDDSATDKVIAYEVSTDQWHSVRPMPSKRGLLKIAVHDGRLHAIGGRDDNAVSQRTAERYDPATDTWETIAPMATGRGNPGVTKAGRHVYAVGGQGAGVALRTTERYDPAADRWETLEPLLAVPRTSLSAATVAGSTLVAFGGFELLGPTPVASARVESLHV</sequence>
<evidence type="ECO:0000313" key="3">
    <source>
        <dbReference type="EMBL" id="GID79866.1"/>
    </source>
</evidence>
<evidence type="ECO:0000256" key="1">
    <source>
        <dbReference type="ARBA" id="ARBA00022441"/>
    </source>
</evidence>
<dbReference type="InterPro" id="IPR006652">
    <property type="entry name" value="Kelch_1"/>
</dbReference>
<dbReference type="PRINTS" id="PR00501">
    <property type="entry name" value="KELCHREPEAT"/>
</dbReference>
<evidence type="ECO:0008006" key="5">
    <source>
        <dbReference type="Google" id="ProtNLM"/>
    </source>
</evidence>
<dbReference type="RefSeq" id="WP_203776506.1">
    <property type="nucleotide sequence ID" value="NZ_BAAABO010000055.1"/>
</dbReference>
<dbReference type="EMBL" id="BOMI01000178">
    <property type="protein sequence ID" value="GID79866.1"/>
    <property type="molecule type" value="Genomic_DNA"/>
</dbReference>
<dbReference type="PANTHER" id="PTHR24412">
    <property type="entry name" value="KELCH PROTEIN"/>
    <property type="match status" value="1"/>
</dbReference>
<dbReference type="SMART" id="SM00612">
    <property type="entry name" value="Kelch"/>
    <property type="match status" value="5"/>
</dbReference>
<organism evidence="3 4">
    <name type="scientific">Paractinoplanes deccanensis</name>
    <dbReference type="NCBI Taxonomy" id="113561"/>
    <lineage>
        <taxon>Bacteria</taxon>
        <taxon>Bacillati</taxon>
        <taxon>Actinomycetota</taxon>
        <taxon>Actinomycetes</taxon>
        <taxon>Micromonosporales</taxon>
        <taxon>Micromonosporaceae</taxon>
        <taxon>Paractinoplanes</taxon>
    </lineage>
</organism>
<gene>
    <name evidence="3" type="ORF">Ade02nite_85070</name>
</gene>
<keyword evidence="4" id="KW-1185">Reference proteome</keyword>
<keyword evidence="1" id="KW-0880">Kelch repeat</keyword>
<evidence type="ECO:0000256" key="2">
    <source>
        <dbReference type="ARBA" id="ARBA00022737"/>
    </source>
</evidence>
<accession>A0ABQ3YIN9</accession>
<dbReference type="SUPFAM" id="SSF117281">
    <property type="entry name" value="Kelch motif"/>
    <property type="match status" value="2"/>
</dbReference>
<proteinExistence type="predicted"/>
<name>A0ABQ3YIN9_9ACTN</name>
<dbReference type="Proteomes" id="UP000609879">
    <property type="component" value="Unassembled WGS sequence"/>
</dbReference>